<name>L8E8B0_HUMAN</name>
<evidence type="ECO:0000313" key="1">
    <source>
        <dbReference type="EMBL" id="CCQ43540.1"/>
    </source>
</evidence>
<dbReference type="OrthoDB" id="10250935at2759"/>
<accession>L8E8B0</accession>
<reference evidence="1" key="1">
    <citation type="journal article" date="2013" name="PLoS ONE">
        <title>Direct detection of alternative open reading frames translation products in human significantly expands the proteome.</title>
        <authorList>
            <person name="Vanderperre B."/>
            <person name="Lucier J.-F."/>
            <person name="Motard J."/>
            <person name="Tremblay G."/>
            <person name="Vanderperre S."/>
            <person name="Wisztorski M."/>
            <person name="Salzet M."/>
            <person name="Boisvert F.-M."/>
            <person name="Roucou X."/>
        </authorList>
    </citation>
    <scope>NUCLEOTIDE SEQUENCE</scope>
</reference>
<organism evidence="1">
    <name type="scientific">Homo sapiens</name>
    <name type="common">Human</name>
    <dbReference type="NCBI Taxonomy" id="9606"/>
    <lineage>
        <taxon>Eukaryota</taxon>
        <taxon>Metazoa</taxon>
        <taxon>Chordata</taxon>
        <taxon>Craniata</taxon>
        <taxon>Vertebrata</taxon>
        <taxon>Euteleostomi</taxon>
        <taxon>Mammalia</taxon>
        <taxon>Eutheria</taxon>
        <taxon>Euarchontoglires</taxon>
        <taxon>Primates</taxon>
        <taxon>Haplorrhini</taxon>
        <taxon>Catarrhini</taxon>
        <taxon>Hominidae</taxon>
        <taxon>Homo</taxon>
    </lineage>
</organism>
<dbReference type="EMBL" id="HF584043">
    <property type="protein sequence ID" value="CCQ43540.1"/>
    <property type="molecule type" value="Genomic_DNA"/>
</dbReference>
<dbReference type="AlphaFoldDB" id="L8E8B0"/>
<proteinExistence type="predicted"/>
<protein>
    <submittedName>
        <fullName evidence="1">Alternative protein TREX1</fullName>
    </submittedName>
</protein>
<sequence>MGSPLQTRTRLRVMSWPCSASVSGDHRPCCGGWMLTPGLSAPSGPCMGSQPLLGPSQDHLLSQPLHTWPQPGTLVPALERAGVPRIFLQ</sequence>
<gene>
    <name evidence="1" type="primary">TREX1</name>
</gene>